<evidence type="ECO:0000313" key="2">
    <source>
        <dbReference type="EMBL" id="TWR30535.1"/>
    </source>
</evidence>
<accession>A0A563UGN6</accession>
<dbReference type="RefSeq" id="WP_146380993.1">
    <property type="nucleotide sequence ID" value="NZ_VOEJ01000002.1"/>
</dbReference>
<sequence length="286" mass="32590">MRNSIIGACCLFLFTFFSTAAFAQQDQPRIPESSSTQTIIQDFGLGKITITYSRPNVKGRKIFGGINPFGEVWRTGANAATIITFSENVIIEGNKVPAGTYSLFSIPNKNEWTIILNKTAKQWGAYTYKQEDDLLRFNVKPIDVKEKRETFTMQFANSTTKSTDLYIVWDHTGVPIHMQTDDDAQITANIEKLMQGDIRKRPYFNAIQYFYENDKDLNKAMQWALEAEKLEPKGPWYKLWKARIQLKQGKKAEAIATAQQGVNLAKAADDEEYVRLNEAVIYQAKN</sequence>
<keyword evidence="1" id="KW-0732">Signal</keyword>
<evidence type="ECO:0000313" key="3">
    <source>
        <dbReference type="Proteomes" id="UP000320042"/>
    </source>
</evidence>
<organism evidence="2 3">
    <name type="scientific">Mucilaginibacter pallidiroseus</name>
    <dbReference type="NCBI Taxonomy" id="2599295"/>
    <lineage>
        <taxon>Bacteria</taxon>
        <taxon>Pseudomonadati</taxon>
        <taxon>Bacteroidota</taxon>
        <taxon>Sphingobacteriia</taxon>
        <taxon>Sphingobacteriales</taxon>
        <taxon>Sphingobacteriaceae</taxon>
        <taxon>Mucilaginibacter</taxon>
    </lineage>
</organism>
<protein>
    <submittedName>
        <fullName evidence="2">DUF2911 domain-containing protein</fullName>
    </submittedName>
</protein>
<dbReference type="InterPro" id="IPR011990">
    <property type="entry name" value="TPR-like_helical_dom_sf"/>
</dbReference>
<dbReference type="Gene3D" id="1.25.40.10">
    <property type="entry name" value="Tetratricopeptide repeat domain"/>
    <property type="match status" value="1"/>
</dbReference>
<dbReference type="InterPro" id="IPR021314">
    <property type="entry name" value="DUF2911"/>
</dbReference>
<dbReference type="OrthoDB" id="195456at2"/>
<feature type="signal peptide" evidence="1">
    <location>
        <begin position="1"/>
        <end position="23"/>
    </location>
</feature>
<keyword evidence="3" id="KW-1185">Reference proteome</keyword>
<proteinExistence type="predicted"/>
<dbReference type="AlphaFoldDB" id="A0A563UGN6"/>
<dbReference type="Pfam" id="PF11138">
    <property type="entry name" value="DUF2911"/>
    <property type="match status" value="1"/>
</dbReference>
<comment type="caution">
    <text evidence="2">The sequence shown here is derived from an EMBL/GenBank/DDBJ whole genome shotgun (WGS) entry which is preliminary data.</text>
</comment>
<dbReference type="SUPFAM" id="SSF48452">
    <property type="entry name" value="TPR-like"/>
    <property type="match status" value="1"/>
</dbReference>
<dbReference type="EMBL" id="VOEJ01000002">
    <property type="protein sequence ID" value="TWR30535.1"/>
    <property type="molecule type" value="Genomic_DNA"/>
</dbReference>
<gene>
    <name evidence="2" type="ORF">FPZ43_06240</name>
</gene>
<reference evidence="2 3" key="1">
    <citation type="submission" date="2019-07" db="EMBL/GenBank/DDBJ databases">
        <authorList>
            <person name="Kim J."/>
        </authorList>
    </citation>
    <scope>NUCLEOTIDE SEQUENCE [LARGE SCALE GENOMIC DNA]</scope>
    <source>
        <strain evidence="3">dk17</strain>
    </source>
</reference>
<evidence type="ECO:0000256" key="1">
    <source>
        <dbReference type="SAM" id="SignalP"/>
    </source>
</evidence>
<feature type="chain" id="PRO_5021919953" evidence="1">
    <location>
        <begin position="24"/>
        <end position="286"/>
    </location>
</feature>
<dbReference type="Proteomes" id="UP000320042">
    <property type="component" value="Unassembled WGS sequence"/>
</dbReference>
<name>A0A563UGN6_9SPHI</name>